<feature type="non-terminal residue" evidence="12">
    <location>
        <position position="1"/>
    </location>
</feature>
<dbReference type="STRING" id="1198029.A0A1U7LKC9"/>
<dbReference type="InterPro" id="IPR028662">
    <property type="entry name" value="SNX8/Mvp1"/>
</dbReference>
<dbReference type="PANTHER" id="PTHR47554">
    <property type="entry name" value="SORTING NEXIN MVP1"/>
    <property type="match status" value="1"/>
</dbReference>
<dbReference type="Gene3D" id="1.20.1270.60">
    <property type="entry name" value="Arfaptin homology (AH) domain/BAR domain"/>
    <property type="match status" value="1"/>
</dbReference>
<keyword evidence="8" id="KW-0653">Protein transport</keyword>
<keyword evidence="6" id="KW-0813">Transport</keyword>
<dbReference type="GO" id="GO:0006623">
    <property type="term" value="P:protein targeting to vacuole"/>
    <property type="evidence" value="ECO:0007669"/>
    <property type="project" value="TreeGrafter"/>
</dbReference>
<dbReference type="GO" id="GO:0032266">
    <property type="term" value="F:phosphatidylinositol-3-phosphate binding"/>
    <property type="evidence" value="ECO:0007669"/>
    <property type="project" value="TreeGrafter"/>
</dbReference>
<dbReference type="EMBL" id="LXFE01002296">
    <property type="protein sequence ID" value="OLL23107.1"/>
    <property type="molecule type" value="Genomic_DNA"/>
</dbReference>
<evidence type="ECO:0000256" key="10">
    <source>
        <dbReference type="ARBA" id="ARBA00072009"/>
    </source>
</evidence>
<sequence>APSVNPEQSARPLAITGSGESDHVAVSVVPEKEGILGFKHVNYQLTSARKASQVVRRYSDFVWLSASLLSRYPYRTIPLLPPKRFALNGHYLAAGNSFIEQRRRGLSRFINAVIRHPALKNEYLVIMFLTVPADLSLWRKQTSVSIQEEFLGSEIPTHYESLIPKDLESRVEILKRELSGALDTYVTLCHLFENLITRKRSCSSDYKRISMSLGRLSGYPLLCSVPGTNGVSPSLSYTSKTFLKITGLLDDESHAWDQGILQDLKMERDIIISLRQVFERRDKDVDKITGWERHIDALVKKIAIIKERKEPPKEGEIENLEHQIAKNKQAVIDEKKRNQLIRLCLKEELTYFQARQVHVGKMLQEYATERVRHAQLQVDSWNILSKDLASAPSDSH</sequence>
<evidence type="ECO:0000256" key="9">
    <source>
        <dbReference type="ARBA" id="ARBA00023136"/>
    </source>
</evidence>
<dbReference type="PANTHER" id="PTHR47554:SF1">
    <property type="entry name" value="SORTING NEXIN MVP1"/>
    <property type="match status" value="1"/>
</dbReference>
<dbReference type="CDD" id="cd06866">
    <property type="entry name" value="PX_SNX8_Mvp1p_like"/>
    <property type="match status" value="1"/>
</dbReference>
<evidence type="ECO:0000256" key="6">
    <source>
        <dbReference type="ARBA" id="ARBA00022448"/>
    </source>
</evidence>
<gene>
    <name evidence="12" type="ORF">NEOLI_003236</name>
</gene>
<evidence type="ECO:0000256" key="2">
    <source>
        <dbReference type="ARBA" id="ARBA00004287"/>
    </source>
</evidence>
<evidence type="ECO:0000256" key="3">
    <source>
        <dbReference type="ARBA" id="ARBA00004496"/>
    </source>
</evidence>
<evidence type="ECO:0000256" key="7">
    <source>
        <dbReference type="ARBA" id="ARBA00022490"/>
    </source>
</evidence>
<keyword evidence="7" id="KW-0963">Cytoplasm</keyword>
<keyword evidence="13" id="KW-1185">Reference proteome</keyword>
<comment type="function">
    <text evidence="1">Required for vacuolar protein sorting.</text>
</comment>
<dbReference type="GO" id="GO:0042147">
    <property type="term" value="P:retrograde transport, endosome to Golgi"/>
    <property type="evidence" value="ECO:0007669"/>
    <property type="project" value="InterPro"/>
</dbReference>
<evidence type="ECO:0000256" key="1">
    <source>
        <dbReference type="ARBA" id="ARBA00002474"/>
    </source>
</evidence>
<dbReference type="Proteomes" id="UP000186594">
    <property type="component" value="Unassembled WGS sequence"/>
</dbReference>
<feature type="domain" description="PX" evidence="11">
    <location>
        <begin position="21"/>
        <end position="135"/>
    </location>
</feature>
<protein>
    <recommendedName>
        <fullName evidence="5">Sorting nexin MVP1</fullName>
    </recommendedName>
    <alternativeName>
        <fullName evidence="10">Sorting nexin mvp1</fullName>
    </alternativeName>
</protein>
<dbReference type="Pfam" id="PF19566">
    <property type="entry name" value="Snx8_BAR_dom"/>
    <property type="match status" value="1"/>
</dbReference>
<reference evidence="12 13" key="1">
    <citation type="submission" date="2016-04" db="EMBL/GenBank/DDBJ databases">
        <title>Evolutionary innovation and constraint leading to complex multicellularity in the Ascomycota.</title>
        <authorList>
            <person name="Cisse O."/>
            <person name="Nguyen A."/>
            <person name="Hewitt D.A."/>
            <person name="Jedd G."/>
            <person name="Stajich J.E."/>
        </authorList>
    </citation>
    <scope>NUCLEOTIDE SEQUENCE [LARGE SCALE GENOMIC DNA]</scope>
    <source>
        <strain evidence="12 13">DAH-3</strain>
    </source>
</reference>
<dbReference type="GO" id="GO:0005768">
    <property type="term" value="C:endosome"/>
    <property type="evidence" value="ECO:0007669"/>
    <property type="project" value="TreeGrafter"/>
</dbReference>
<organism evidence="12 13">
    <name type="scientific">Neolecta irregularis (strain DAH-3)</name>
    <dbReference type="NCBI Taxonomy" id="1198029"/>
    <lineage>
        <taxon>Eukaryota</taxon>
        <taxon>Fungi</taxon>
        <taxon>Dikarya</taxon>
        <taxon>Ascomycota</taxon>
        <taxon>Taphrinomycotina</taxon>
        <taxon>Neolectales</taxon>
        <taxon>Neolectaceae</taxon>
        <taxon>Neolecta</taxon>
    </lineage>
</organism>
<evidence type="ECO:0000259" key="11">
    <source>
        <dbReference type="PROSITE" id="PS50195"/>
    </source>
</evidence>
<dbReference type="GO" id="GO:0016020">
    <property type="term" value="C:membrane"/>
    <property type="evidence" value="ECO:0007669"/>
    <property type="project" value="UniProtKB-SubCell"/>
</dbReference>
<dbReference type="InterPro" id="IPR036871">
    <property type="entry name" value="PX_dom_sf"/>
</dbReference>
<dbReference type="AlphaFoldDB" id="A0A1U7LKC9"/>
<evidence type="ECO:0000256" key="8">
    <source>
        <dbReference type="ARBA" id="ARBA00022927"/>
    </source>
</evidence>
<dbReference type="InterPro" id="IPR035704">
    <property type="entry name" value="SNX8/Mvp1_PX"/>
</dbReference>
<dbReference type="Pfam" id="PF00787">
    <property type="entry name" value="PX"/>
    <property type="match status" value="1"/>
</dbReference>
<evidence type="ECO:0000256" key="5">
    <source>
        <dbReference type="ARBA" id="ARBA00014268"/>
    </source>
</evidence>
<dbReference type="Gene3D" id="3.30.1520.10">
    <property type="entry name" value="Phox-like domain"/>
    <property type="match status" value="1"/>
</dbReference>
<evidence type="ECO:0000313" key="13">
    <source>
        <dbReference type="Proteomes" id="UP000186594"/>
    </source>
</evidence>
<dbReference type="OMA" id="WEYAGAK"/>
<dbReference type="InterPro" id="IPR045734">
    <property type="entry name" value="Snx8_BAR_dom"/>
</dbReference>
<evidence type="ECO:0000313" key="12">
    <source>
        <dbReference type="EMBL" id="OLL23107.1"/>
    </source>
</evidence>
<comment type="similarity">
    <text evidence="4">Belongs to the sorting nexin family.</text>
</comment>
<dbReference type="SUPFAM" id="SSF64268">
    <property type="entry name" value="PX domain"/>
    <property type="match status" value="1"/>
</dbReference>
<dbReference type="PROSITE" id="PS50195">
    <property type="entry name" value="PX"/>
    <property type="match status" value="1"/>
</dbReference>
<accession>A0A1U7LKC9</accession>
<comment type="caution">
    <text evidence="12">The sequence shown here is derived from an EMBL/GenBank/DDBJ whole genome shotgun (WGS) entry which is preliminary data.</text>
</comment>
<name>A0A1U7LKC9_NEOID</name>
<dbReference type="GO" id="GO:0005829">
    <property type="term" value="C:cytosol"/>
    <property type="evidence" value="ECO:0007669"/>
    <property type="project" value="GOC"/>
</dbReference>
<proteinExistence type="inferred from homology"/>
<comment type="subcellular location">
    <subcellularLocation>
        <location evidence="3">Cytoplasm</location>
    </subcellularLocation>
    <subcellularLocation>
        <location evidence="2">Membrane</location>
        <topology evidence="2">Peripheral membrane protein</topology>
        <orientation evidence="2">Cytoplasmic side</orientation>
    </subcellularLocation>
</comment>
<evidence type="ECO:0000256" key="4">
    <source>
        <dbReference type="ARBA" id="ARBA00010883"/>
    </source>
</evidence>
<dbReference type="InterPro" id="IPR001683">
    <property type="entry name" value="PX_dom"/>
</dbReference>
<dbReference type="SMART" id="SM00312">
    <property type="entry name" value="PX"/>
    <property type="match status" value="1"/>
</dbReference>
<dbReference type="OrthoDB" id="10064318at2759"/>
<dbReference type="InterPro" id="IPR027267">
    <property type="entry name" value="AH/BAR_dom_sf"/>
</dbReference>
<keyword evidence="9" id="KW-0472">Membrane</keyword>
<dbReference type="FunFam" id="3.30.1520.10:FF:000042">
    <property type="entry name" value="Sorting nexin mvp1"/>
    <property type="match status" value="1"/>
</dbReference>